<dbReference type="VEuPathDB" id="FungiDB:RhiirFUN_020286"/>
<protein>
    <submittedName>
        <fullName evidence="1">Uncharacterized protein</fullName>
    </submittedName>
</protein>
<keyword evidence="2" id="KW-1185">Reference proteome</keyword>
<reference evidence="1 2" key="1">
    <citation type="submission" date="2015-10" db="EMBL/GenBank/DDBJ databases">
        <title>Genome analyses suggest a sexual origin of heterokaryosis in a supposedly ancient asexual fungus.</title>
        <authorList>
            <person name="Ropars J."/>
            <person name="Sedzielewska K."/>
            <person name="Noel J."/>
            <person name="Charron P."/>
            <person name="Farinelli L."/>
            <person name="Marton T."/>
            <person name="Kruger M."/>
            <person name="Pelin A."/>
            <person name="Brachmann A."/>
            <person name="Corradi N."/>
        </authorList>
    </citation>
    <scope>NUCLEOTIDE SEQUENCE [LARGE SCALE GENOMIC DNA]</scope>
    <source>
        <strain evidence="1 2">A4</strain>
    </source>
</reference>
<dbReference type="AlphaFoldDB" id="A0A2I1FSU8"/>
<accession>A0A2I1FSU8</accession>
<gene>
    <name evidence="1" type="ORF">RhiirA4_413367</name>
</gene>
<comment type="caution">
    <text evidence="1">The sequence shown here is derived from an EMBL/GenBank/DDBJ whole genome shotgun (WGS) entry which is preliminary data.</text>
</comment>
<dbReference type="EMBL" id="LLXI01000003">
    <property type="protein sequence ID" value="PKY37462.1"/>
    <property type="molecule type" value="Genomic_DNA"/>
</dbReference>
<proteinExistence type="predicted"/>
<evidence type="ECO:0000313" key="2">
    <source>
        <dbReference type="Proteomes" id="UP000234323"/>
    </source>
</evidence>
<evidence type="ECO:0000313" key="1">
    <source>
        <dbReference type="EMBL" id="PKY37462.1"/>
    </source>
</evidence>
<sequence>MGILYPGLAGSSTTESEVLSPGHVFLISSVLDASDTGLSADSETLKMGSPAALLSENVFFIATTTPFESQDFFLDSIIITAKKEQLGEDSLCGSDADHPDEVDDSTKVETICINEH</sequence>
<name>A0A2I1FSU8_9GLOM</name>
<dbReference type="Proteomes" id="UP000234323">
    <property type="component" value="Unassembled WGS sequence"/>
</dbReference>
<organism evidence="1 2">
    <name type="scientific">Rhizophagus irregularis</name>
    <dbReference type="NCBI Taxonomy" id="588596"/>
    <lineage>
        <taxon>Eukaryota</taxon>
        <taxon>Fungi</taxon>
        <taxon>Fungi incertae sedis</taxon>
        <taxon>Mucoromycota</taxon>
        <taxon>Glomeromycotina</taxon>
        <taxon>Glomeromycetes</taxon>
        <taxon>Glomerales</taxon>
        <taxon>Glomeraceae</taxon>
        <taxon>Rhizophagus</taxon>
    </lineage>
</organism>